<dbReference type="InterPro" id="IPR011006">
    <property type="entry name" value="CheY-like_superfamily"/>
</dbReference>
<keyword evidence="4" id="KW-0418">Kinase</keyword>
<reference evidence="10 11" key="1">
    <citation type="submission" date="2023-12" db="EMBL/GenBank/DDBJ databases">
        <title>Baltic Sea Cyanobacteria.</title>
        <authorList>
            <person name="Delbaje E."/>
            <person name="Fewer D.P."/>
            <person name="Shishido T.K."/>
        </authorList>
    </citation>
    <scope>NUCLEOTIDE SEQUENCE [LARGE SCALE GENOMIC DNA]</scope>
    <source>
        <strain evidence="10 11">CCNP 1315</strain>
    </source>
</reference>
<feature type="modified residue" description="4-aspartylphosphate" evidence="6">
    <location>
        <position position="61"/>
    </location>
</feature>
<dbReference type="Pfam" id="PF00512">
    <property type="entry name" value="HisKA"/>
    <property type="match status" value="1"/>
</dbReference>
<evidence type="ECO:0000313" key="11">
    <source>
        <dbReference type="Proteomes" id="UP001301728"/>
    </source>
</evidence>
<keyword evidence="7" id="KW-0175">Coiled coil</keyword>
<evidence type="ECO:0000259" key="8">
    <source>
        <dbReference type="PROSITE" id="PS50109"/>
    </source>
</evidence>
<comment type="catalytic activity">
    <reaction evidence="1">
        <text>ATP + protein L-histidine = ADP + protein N-phospho-L-histidine.</text>
        <dbReference type="EC" id="2.7.13.3"/>
    </reaction>
</comment>
<keyword evidence="11" id="KW-1185">Reference proteome</keyword>
<evidence type="ECO:0000256" key="7">
    <source>
        <dbReference type="SAM" id="Coils"/>
    </source>
</evidence>
<feature type="domain" description="Histidine kinase" evidence="8">
    <location>
        <begin position="173"/>
        <end position="476"/>
    </location>
</feature>
<dbReference type="InterPro" id="IPR003661">
    <property type="entry name" value="HisK_dim/P_dom"/>
</dbReference>
<comment type="caution">
    <text evidence="10">The sequence shown here is derived from an EMBL/GenBank/DDBJ whole genome shotgun (WGS) entry which is preliminary data.</text>
</comment>
<protein>
    <recommendedName>
        <fullName evidence="2">histidine kinase</fullName>
        <ecNumber evidence="2">2.7.13.3</ecNumber>
    </recommendedName>
</protein>
<dbReference type="SMART" id="SM00448">
    <property type="entry name" value="REC"/>
    <property type="match status" value="1"/>
</dbReference>
<dbReference type="SUPFAM" id="SSF52172">
    <property type="entry name" value="CheY-like"/>
    <property type="match status" value="1"/>
</dbReference>
<dbReference type="Pfam" id="PF00072">
    <property type="entry name" value="Response_reg"/>
    <property type="match status" value="1"/>
</dbReference>
<dbReference type="CDD" id="cd00082">
    <property type="entry name" value="HisKA"/>
    <property type="match status" value="1"/>
</dbReference>
<dbReference type="InterPro" id="IPR036890">
    <property type="entry name" value="HATPase_C_sf"/>
</dbReference>
<organism evidence="10 11">
    <name type="scientific">Limnoraphis robusta CCNP1315</name>
    <dbReference type="NCBI Taxonomy" id="3110306"/>
    <lineage>
        <taxon>Bacteria</taxon>
        <taxon>Bacillati</taxon>
        <taxon>Cyanobacteriota</taxon>
        <taxon>Cyanophyceae</taxon>
        <taxon>Oscillatoriophycideae</taxon>
        <taxon>Oscillatoriales</taxon>
        <taxon>Sirenicapillariaceae</taxon>
        <taxon>Limnoraphis</taxon>
    </lineage>
</organism>
<feature type="coiled-coil region" evidence="7">
    <location>
        <begin position="134"/>
        <end position="164"/>
    </location>
</feature>
<evidence type="ECO:0000256" key="5">
    <source>
        <dbReference type="ARBA" id="ARBA00023012"/>
    </source>
</evidence>
<dbReference type="InterPro" id="IPR036097">
    <property type="entry name" value="HisK_dim/P_sf"/>
</dbReference>
<dbReference type="InterPro" id="IPR004358">
    <property type="entry name" value="Sig_transdc_His_kin-like_C"/>
</dbReference>
<dbReference type="PANTHER" id="PTHR43547:SF2">
    <property type="entry name" value="HYBRID SIGNAL TRANSDUCTION HISTIDINE KINASE C"/>
    <property type="match status" value="1"/>
</dbReference>
<dbReference type="PRINTS" id="PR00344">
    <property type="entry name" value="BCTRLSENSOR"/>
</dbReference>
<keyword evidence="5" id="KW-0902">Two-component regulatory system</keyword>
<dbReference type="Pfam" id="PF02518">
    <property type="entry name" value="HATPase_c"/>
    <property type="match status" value="1"/>
</dbReference>
<dbReference type="CDD" id="cd19920">
    <property type="entry name" value="REC_PA4781-like"/>
    <property type="match status" value="1"/>
</dbReference>
<dbReference type="Gene3D" id="3.30.565.10">
    <property type="entry name" value="Histidine kinase-like ATPase, C-terminal domain"/>
    <property type="match status" value="1"/>
</dbReference>
<evidence type="ECO:0000256" key="4">
    <source>
        <dbReference type="ARBA" id="ARBA00022777"/>
    </source>
</evidence>
<evidence type="ECO:0000256" key="6">
    <source>
        <dbReference type="PROSITE-ProRule" id="PRU00169"/>
    </source>
</evidence>
<dbReference type="EMBL" id="JAYGHT010000022">
    <property type="protein sequence ID" value="MEA5519155.1"/>
    <property type="molecule type" value="Genomic_DNA"/>
</dbReference>
<dbReference type="SUPFAM" id="SSF55874">
    <property type="entry name" value="ATPase domain of HSP90 chaperone/DNA topoisomerase II/histidine kinase"/>
    <property type="match status" value="1"/>
</dbReference>
<dbReference type="InterPro" id="IPR003594">
    <property type="entry name" value="HATPase_dom"/>
</dbReference>
<name>A0ABU5TW81_9CYAN</name>
<dbReference type="Gene3D" id="3.40.50.2300">
    <property type="match status" value="1"/>
</dbReference>
<dbReference type="InterPro" id="IPR005467">
    <property type="entry name" value="His_kinase_dom"/>
</dbReference>
<feature type="domain" description="Response regulatory" evidence="9">
    <location>
        <begin position="12"/>
        <end position="128"/>
    </location>
</feature>
<evidence type="ECO:0000259" key="9">
    <source>
        <dbReference type="PROSITE" id="PS50110"/>
    </source>
</evidence>
<dbReference type="SMART" id="SM00387">
    <property type="entry name" value="HATPase_c"/>
    <property type="match status" value="1"/>
</dbReference>
<dbReference type="RefSeq" id="WP_323219291.1">
    <property type="nucleotide sequence ID" value="NZ_JAYGHT010000022.1"/>
</dbReference>
<dbReference type="Gene3D" id="1.10.287.130">
    <property type="match status" value="1"/>
</dbReference>
<dbReference type="EC" id="2.7.13.3" evidence="2"/>
<dbReference type="SUPFAM" id="SSF47384">
    <property type="entry name" value="Homodimeric domain of signal transducing histidine kinase"/>
    <property type="match status" value="1"/>
</dbReference>
<dbReference type="InterPro" id="IPR001789">
    <property type="entry name" value="Sig_transdc_resp-reg_receiver"/>
</dbReference>
<dbReference type="PROSITE" id="PS50109">
    <property type="entry name" value="HIS_KIN"/>
    <property type="match status" value="1"/>
</dbReference>
<evidence type="ECO:0000256" key="3">
    <source>
        <dbReference type="ARBA" id="ARBA00022553"/>
    </source>
</evidence>
<accession>A0ABU5TW81</accession>
<dbReference type="PROSITE" id="PS50110">
    <property type="entry name" value="RESPONSE_REGULATORY"/>
    <property type="match status" value="1"/>
</dbReference>
<keyword evidence="3 6" id="KW-0597">Phosphoprotein</keyword>
<dbReference type="PANTHER" id="PTHR43547">
    <property type="entry name" value="TWO-COMPONENT HISTIDINE KINASE"/>
    <property type="match status" value="1"/>
</dbReference>
<evidence type="ECO:0000256" key="1">
    <source>
        <dbReference type="ARBA" id="ARBA00000085"/>
    </source>
</evidence>
<gene>
    <name evidence="10" type="ORF">VB854_09350</name>
</gene>
<evidence type="ECO:0000313" key="10">
    <source>
        <dbReference type="EMBL" id="MEA5519155.1"/>
    </source>
</evidence>
<evidence type="ECO:0000256" key="2">
    <source>
        <dbReference type="ARBA" id="ARBA00012438"/>
    </source>
</evidence>
<proteinExistence type="predicted"/>
<keyword evidence="4" id="KW-0808">Transferase</keyword>
<sequence length="476" mass="52835">MTSLTEKTHKGNIVVVDDTPDNLRLLGNILRNEGYKVRLIPNGELALSGIELLLPDLILLDVMMPDMNGYEVCQRLKANKHSQDVPVIFISAIDDVSDKVRAFEAGGVDYITKPFQVQEVLARVETHLKIHYLQKNLLEKNQELEIAVEQLKTTQNQLVQSEKMAALGQLVAGIAHEINTPLGAIRSSIENITAFFNDSLGNLPKVLQTLSPERQKDLFTLCQQSLEQTVSYSNKEKRQARRTLTRKLEAYNISNAETVADTLVDLGILEDSAFIASLIQAQDGEKVLNLAYKISSIQRSANTIKTATDRAAKVVFALKTYARYDHLGNPIEANIIEGIETILTLYQNYIKQGIDVIRDYPDSLPAILCYPDELNQVWTNLIHNALQAMNYQGTLTINVINQSDRLLIQITDNGGGISPEIQSKIFEPFFTTKPAGQGSGLGLDIVKKIIEKHKGTIEVKSVPGETTFTVCLPIPS</sequence>
<dbReference type="Proteomes" id="UP001301728">
    <property type="component" value="Unassembled WGS sequence"/>
</dbReference>